<keyword evidence="3" id="KW-0315">Glutamine amidotransferase</keyword>
<dbReference type="GO" id="GO:0016798">
    <property type="term" value="F:hydrolase activity, acting on glycosyl bonds"/>
    <property type="evidence" value="ECO:0007669"/>
    <property type="project" value="UniProtKB-KW"/>
</dbReference>
<dbReference type="OrthoDB" id="9792284at2"/>
<organism evidence="3 5">
    <name type="scientific">Roseovarius indicus</name>
    <dbReference type="NCBI Taxonomy" id="540747"/>
    <lineage>
        <taxon>Bacteria</taxon>
        <taxon>Pseudomonadati</taxon>
        <taxon>Pseudomonadota</taxon>
        <taxon>Alphaproteobacteria</taxon>
        <taxon>Rhodobacterales</taxon>
        <taxon>Roseobacteraceae</taxon>
        <taxon>Roseovarius</taxon>
    </lineage>
</organism>
<dbReference type="STRING" id="540747.SAMN04488031_108110"/>
<keyword evidence="3" id="KW-0808">Transferase</keyword>
<dbReference type="EMBL" id="CP031598">
    <property type="protein sequence ID" value="QEW27669.1"/>
    <property type="molecule type" value="Genomic_DNA"/>
</dbReference>
<dbReference type="NCBIfam" id="TIGR01382">
    <property type="entry name" value="PfpI"/>
    <property type="match status" value="1"/>
</dbReference>
<accession>A0A0T5P8D2</accession>
<dbReference type="Pfam" id="PF01965">
    <property type="entry name" value="DJ-1_PfpI"/>
    <property type="match status" value="1"/>
</dbReference>
<reference evidence="3 5" key="1">
    <citation type="submission" date="2015-04" db="EMBL/GenBank/DDBJ databases">
        <title>The draft genome sequence of Roseovarius indicus B108T.</title>
        <authorList>
            <person name="Li G."/>
            <person name="Lai Q."/>
            <person name="Shao Z."/>
            <person name="Yan P."/>
        </authorList>
    </citation>
    <scope>NUCLEOTIDE SEQUENCE [LARGE SCALE GENOMIC DNA]</scope>
    <source>
        <strain evidence="3 5">B108</strain>
    </source>
</reference>
<dbReference type="Gene3D" id="3.40.50.880">
    <property type="match status" value="1"/>
</dbReference>
<evidence type="ECO:0000313" key="3">
    <source>
        <dbReference type="EMBL" id="KRS17272.1"/>
    </source>
</evidence>
<dbReference type="EC" id="3.2.-.-" evidence="4"/>
<dbReference type="PATRIC" id="fig|540747.5.peg.5974"/>
<keyword evidence="4" id="KW-0326">Glycosidase</keyword>
<evidence type="ECO:0000313" key="4">
    <source>
        <dbReference type="EMBL" id="QEW27669.1"/>
    </source>
</evidence>
<dbReference type="RefSeq" id="WP_057816865.1">
    <property type="nucleotide sequence ID" value="NZ_CAXRJZ010000043.1"/>
</dbReference>
<evidence type="ECO:0000313" key="6">
    <source>
        <dbReference type="Proteomes" id="UP000325785"/>
    </source>
</evidence>
<reference evidence="4 6" key="2">
    <citation type="submission" date="2018-08" db="EMBL/GenBank/DDBJ databases">
        <title>Genetic Globetrotter - A new plasmid hitch-hiking vast phylogenetic and geographic distances.</title>
        <authorList>
            <person name="Vollmers J."/>
            <person name="Petersen J."/>
        </authorList>
    </citation>
    <scope>NUCLEOTIDE SEQUENCE [LARGE SCALE GENOMIC DNA]</scope>
    <source>
        <strain evidence="4 6">DSM 26383</strain>
    </source>
</reference>
<evidence type="ECO:0000259" key="2">
    <source>
        <dbReference type="Pfam" id="PF01965"/>
    </source>
</evidence>
<proteinExistence type="inferred from homology"/>
<comment type="similarity">
    <text evidence="1">Belongs to the peptidase C56 family.</text>
</comment>
<dbReference type="InterPro" id="IPR029062">
    <property type="entry name" value="Class_I_gatase-like"/>
</dbReference>
<feature type="domain" description="DJ-1/PfpI" evidence="2">
    <location>
        <begin position="7"/>
        <end position="175"/>
    </location>
</feature>
<dbReference type="InterPro" id="IPR006286">
    <property type="entry name" value="C56_PfpI-like"/>
</dbReference>
<dbReference type="InterPro" id="IPR002818">
    <property type="entry name" value="DJ-1/PfpI"/>
</dbReference>
<dbReference type="PANTHER" id="PTHR42733">
    <property type="entry name" value="DJ-1 PROTEIN"/>
    <property type="match status" value="1"/>
</dbReference>
<gene>
    <name evidence="4" type="primary">yfkM</name>
    <name evidence="4" type="ORF">RIdsm_03486</name>
    <name evidence="3" type="ORF">XM52_14525</name>
</gene>
<name>A0A0T5P8D2_9RHOB</name>
<dbReference type="Proteomes" id="UP000325785">
    <property type="component" value="Chromosome"/>
</dbReference>
<dbReference type="PROSITE" id="PS51276">
    <property type="entry name" value="PEPTIDASE_C56_PFPI"/>
    <property type="match status" value="1"/>
</dbReference>
<evidence type="ECO:0000313" key="5">
    <source>
        <dbReference type="Proteomes" id="UP000051401"/>
    </source>
</evidence>
<protein>
    <submittedName>
        <fullName evidence="4">General stress protein 18</fullName>
        <ecNumber evidence="4">3.2.-.-</ecNumber>
    </submittedName>
    <submittedName>
        <fullName evidence="3">Glutamine amidotransferase</fullName>
    </submittedName>
</protein>
<dbReference type="GO" id="GO:0016740">
    <property type="term" value="F:transferase activity"/>
    <property type="evidence" value="ECO:0007669"/>
    <property type="project" value="UniProtKB-KW"/>
</dbReference>
<keyword evidence="5" id="KW-1185">Reference proteome</keyword>
<dbReference type="EMBL" id="LAXI01000008">
    <property type="protein sequence ID" value="KRS17272.1"/>
    <property type="molecule type" value="Genomic_DNA"/>
</dbReference>
<dbReference type="KEGG" id="rid:RIdsm_03486"/>
<dbReference type="AlphaFoldDB" id="A0A0T5P8D2"/>
<dbReference type="CDD" id="cd03134">
    <property type="entry name" value="GATase1_PfpI_like"/>
    <property type="match status" value="1"/>
</dbReference>
<dbReference type="PANTHER" id="PTHR42733:SF12">
    <property type="entry name" value="PROTEINASE"/>
    <property type="match status" value="1"/>
</dbReference>
<evidence type="ECO:0000256" key="1">
    <source>
        <dbReference type="ARBA" id="ARBA00008542"/>
    </source>
</evidence>
<sequence>MARLNDKKVAILATHGFEQSELEHPLNALREAGATVHVISPESGEIKGWKGSDWGTPVAVDETLDDAQADHFDALVLPGGQINPDLLRANPTAVEFVKAFWAAGKPIGAICHGPWLLVEADVVKGRKITSYHSIKTDVVNAGGEWEDSECVCDNGLVTSRNPDDLPAFSAKMIEEIAEGRHDLSAA</sequence>
<dbReference type="SUPFAM" id="SSF52317">
    <property type="entry name" value="Class I glutamine amidotransferase-like"/>
    <property type="match status" value="1"/>
</dbReference>
<dbReference type="Proteomes" id="UP000051401">
    <property type="component" value="Unassembled WGS sequence"/>
</dbReference>
<keyword evidence="4" id="KW-0378">Hydrolase</keyword>